<gene>
    <name evidence="2" type="ORF">L3X38_045498</name>
</gene>
<dbReference type="PROSITE" id="PS50011">
    <property type="entry name" value="PROTEIN_KINASE_DOM"/>
    <property type="match status" value="1"/>
</dbReference>
<organism evidence="2 3">
    <name type="scientific">Prunus dulcis</name>
    <name type="common">Almond</name>
    <name type="synonym">Amygdalus dulcis</name>
    <dbReference type="NCBI Taxonomy" id="3755"/>
    <lineage>
        <taxon>Eukaryota</taxon>
        <taxon>Viridiplantae</taxon>
        <taxon>Streptophyta</taxon>
        <taxon>Embryophyta</taxon>
        <taxon>Tracheophyta</taxon>
        <taxon>Spermatophyta</taxon>
        <taxon>Magnoliopsida</taxon>
        <taxon>eudicotyledons</taxon>
        <taxon>Gunneridae</taxon>
        <taxon>Pentapetalae</taxon>
        <taxon>rosids</taxon>
        <taxon>fabids</taxon>
        <taxon>Rosales</taxon>
        <taxon>Rosaceae</taxon>
        <taxon>Amygdaloideae</taxon>
        <taxon>Amygdaleae</taxon>
        <taxon>Prunus</taxon>
    </lineage>
</organism>
<dbReference type="GO" id="GO:0004672">
    <property type="term" value="F:protein kinase activity"/>
    <property type="evidence" value="ECO:0007669"/>
    <property type="project" value="InterPro"/>
</dbReference>
<dbReference type="Gene3D" id="1.10.510.10">
    <property type="entry name" value="Transferase(Phosphotransferase) domain 1"/>
    <property type="match status" value="1"/>
</dbReference>
<dbReference type="Pfam" id="PF00069">
    <property type="entry name" value="Pkinase"/>
    <property type="match status" value="1"/>
</dbReference>
<name>A0AAD4UPC7_PRUDU</name>
<dbReference type="PANTHER" id="PTHR48055:SF55">
    <property type="entry name" value="PROTEIN KINASE DOMAIN-CONTAINING PROTEIN"/>
    <property type="match status" value="1"/>
</dbReference>
<keyword evidence="3" id="KW-1185">Reference proteome</keyword>
<dbReference type="PANTHER" id="PTHR48055">
    <property type="entry name" value="LEUCINE-RICH REPEAT RECEPTOR PROTEIN KINASE EMS1"/>
    <property type="match status" value="1"/>
</dbReference>
<feature type="domain" description="Protein kinase" evidence="1">
    <location>
        <begin position="1"/>
        <end position="229"/>
    </location>
</feature>
<dbReference type="SMART" id="SM00220">
    <property type="entry name" value="S_TKc"/>
    <property type="match status" value="1"/>
</dbReference>
<protein>
    <recommendedName>
        <fullName evidence="1">Protein kinase domain-containing protein</fullName>
    </recommendedName>
</protein>
<dbReference type="Proteomes" id="UP001054821">
    <property type="component" value="Unassembled WGS sequence"/>
</dbReference>
<accession>A0AAD4UPC7</accession>
<dbReference type="InterPro" id="IPR008271">
    <property type="entry name" value="Ser/Thr_kinase_AS"/>
</dbReference>
<dbReference type="GO" id="GO:0016020">
    <property type="term" value="C:membrane"/>
    <property type="evidence" value="ECO:0007669"/>
    <property type="project" value="TreeGrafter"/>
</dbReference>
<dbReference type="InterPro" id="IPR011009">
    <property type="entry name" value="Kinase-like_dom_sf"/>
</dbReference>
<dbReference type="InterPro" id="IPR051564">
    <property type="entry name" value="LRR_receptor-like_kinase"/>
</dbReference>
<dbReference type="SUPFAM" id="SSF56112">
    <property type="entry name" value="Protein kinase-like (PK-like)"/>
    <property type="match status" value="1"/>
</dbReference>
<dbReference type="InterPro" id="IPR000719">
    <property type="entry name" value="Prot_kinase_dom"/>
</dbReference>
<dbReference type="EMBL" id="JAJFAZ020000094">
    <property type="protein sequence ID" value="KAI5311030.1"/>
    <property type="molecule type" value="Genomic_DNA"/>
</dbReference>
<evidence type="ECO:0000313" key="3">
    <source>
        <dbReference type="Proteomes" id="UP001054821"/>
    </source>
</evidence>
<proteinExistence type="predicted"/>
<evidence type="ECO:0000313" key="2">
    <source>
        <dbReference type="EMBL" id="KAI5311030.1"/>
    </source>
</evidence>
<reference evidence="2 3" key="1">
    <citation type="journal article" date="2022" name="G3 (Bethesda)">
        <title>Whole-genome sequence and methylome profiling of the almond [Prunus dulcis (Mill.) D.A. Webb] cultivar 'Nonpareil'.</title>
        <authorList>
            <person name="D'Amico-Willman K.M."/>
            <person name="Ouma W.Z."/>
            <person name="Meulia T."/>
            <person name="Sideli G.M."/>
            <person name="Gradziel T.M."/>
            <person name="Fresnedo-Ramirez J."/>
        </authorList>
    </citation>
    <scope>NUCLEOTIDE SEQUENCE [LARGE SCALE GENOMIC DNA]</scope>
    <source>
        <strain evidence="2">Clone GOH B32 T37-40</strain>
    </source>
</reference>
<dbReference type="AlphaFoldDB" id="A0AAD4UPC7"/>
<sequence>MLRHGASKSFIAECEALRNIKHRNLVKIMTACSSVDFHGNDFKALVYEFMDNGSLDEWLHPTTEKEEDHVPTSLNLLQRLDIAIDVSCALDYLHNNCETLIVHCDLKPSNVLLNKEFTAHVSDFGLAKFLSQLTSNVPANETSSIGIRGTVGYAAPEYGMGSEVSTSGDGSIDDKTLNQLKARSQKVEVCLSSIFRIGIACSAESPTDRLKNISNATSDLHSIRSILLG</sequence>
<dbReference type="GO" id="GO:0005524">
    <property type="term" value="F:ATP binding"/>
    <property type="evidence" value="ECO:0007669"/>
    <property type="project" value="InterPro"/>
</dbReference>
<dbReference type="PROSITE" id="PS00108">
    <property type="entry name" value="PROTEIN_KINASE_ST"/>
    <property type="match status" value="1"/>
</dbReference>
<evidence type="ECO:0000259" key="1">
    <source>
        <dbReference type="PROSITE" id="PS50011"/>
    </source>
</evidence>
<comment type="caution">
    <text evidence="2">The sequence shown here is derived from an EMBL/GenBank/DDBJ whole genome shotgun (WGS) entry which is preliminary data.</text>
</comment>